<dbReference type="AlphaFoldDB" id="A0AAV5W2R7"/>
<dbReference type="EMBL" id="BTSY01000004">
    <property type="protein sequence ID" value="GMT24219.1"/>
    <property type="molecule type" value="Genomic_DNA"/>
</dbReference>
<keyword evidence="3" id="KW-1185">Reference proteome</keyword>
<reference evidence="2" key="1">
    <citation type="submission" date="2023-10" db="EMBL/GenBank/DDBJ databases">
        <title>Genome assembly of Pristionchus species.</title>
        <authorList>
            <person name="Yoshida K."/>
            <person name="Sommer R.J."/>
        </authorList>
    </citation>
    <scope>NUCLEOTIDE SEQUENCE</scope>
    <source>
        <strain evidence="2">RS5133</strain>
    </source>
</reference>
<comment type="caution">
    <text evidence="2">The sequence shown here is derived from an EMBL/GenBank/DDBJ whole genome shotgun (WGS) entry which is preliminary data.</text>
</comment>
<sequence>TTMFLLLLSLFFHVSSESSRVSKCNEVSFSSFTSNFGSIKRIERLSLSGTLSAFHVEFAMDDDTFQPLLQSNGLPLVSCPSM</sequence>
<feature type="signal peptide" evidence="1">
    <location>
        <begin position="1"/>
        <end position="18"/>
    </location>
</feature>
<name>A0AAV5W2R7_9BILA</name>
<protein>
    <submittedName>
        <fullName evidence="2">Uncharacterized protein</fullName>
    </submittedName>
</protein>
<feature type="non-terminal residue" evidence="2">
    <location>
        <position position="1"/>
    </location>
</feature>
<keyword evidence="1" id="KW-0732">Signal</keyword>
<evidence type="ECO:0000313" key="2">
    <source>
        <dbReference type="EMBL" id="GMT24219.1"/>
    </source>
</evidence>
<evidence type="ECO:0000256" key="1">
    <source>
        <dbReference type="SAM" id="SignalP"/>
    </source>
</evidence>
<organism evidence="2 3">
    <name type="scientific">Pristionchus fissidentatus</name>
    <dbReference type="NCBI Taxonomy" id="1538716"/>
    <lineage>
        <taxon>Eukaryota</taxon>
        <taxon>Metazoa</taxon>
        <taxon>Ecdysozoa</taxon>
        <taxon>Nematoda</taxon>
        <taxon>Chromadorea</taxon>
        <taxon>Rhabditida</taxon>
        <taxon>Rhabditina</taxon>
        <taxon>Diplogasteromorpha</taxon>
        <taxon>Diplogasteroidea</taxon>
        <taxon>Neodiplogasteridae</taxon>
        <taxon>Pristionchus</taxon>
    </lineage>
</organism>
<evidence type="ECO:0000313" key="3">
    <source>
        <dbReference type="Proteomes" id="UP001432322"/>
    </source>
</evidence>
<dbReference type="Proteomes" id="UP001432322">
    <property type="component" value="Unassembled WGS sequence"/>
</dbReference>
<proteinExistence type="predicted"/>
<feature type="non-terminal residue" evidence="2">
    <location>
        <position position="82"/>
    </location>
</feature>
<gene>
    <name evidence="2" type="ORF">PFISCL1PPCAC_15516</name>
</gene>
<feature type="chain" id="PRO_5043842933" evidence="1">
    <location>
        <begin position="19"/>
        <end position="82"/>
    </location>
</feature>
<accession>A0AAV5W2R7</accession>